<name>A0A3D8TLI0_9LIST</name>
<dbReference type="InterPro" id="IPR050155">
    <property type="entry name" value="HAD-like_hydrolase_sf"/>
</dbReference>
<protein>
    <recommendedName>
        <fullName evidence="3">Pyrophosphatase PpaX</fullName>
        <ecNumber evidence="3">3.6.1.1</ecNumber>
    </recommendedName>
</protein>
<dbReference type="HAMAP" id="MF_01250">
    <property type="entry name" value="Pyrophosphat_PpaX"/>
    <property type="match status" value="1"/>
</dbReference>
<dbReference type="NCBIfam" id="TIGR01549">
    <property type="entry name" value="HAD-SF-IA-v1"/>
    <property type="match status" value="1"/>
</dbReference>
<dbReference type="Gene3D" id="3.40.50.1000">
    <property type="entry name" value="HAD superfamily/HAD-like"/>
    <property type="match status" value="1"/>
</dbReference>
<evidence type="ECO:0000313" key="5">
    <source>
        <dbReference type="Proteomes" id="UP000257055"/>
    </source>
</evidence>
<feature type="active site" description="Nucleophile" evidence="3">
    <location>
        <position position="11"/>
    </location>
</feature>
<dbReference type="SUPFAM" id="SSF56784">
    <property type="entry name" value="HAD-like"/>
    <property type="match status" value="1"/>
</dbReference>
<dbReference type="PRINTS" id="PR00413">
    <property type="entry name" value="HADHALOGNASE"/>
</dbReference>
<dbReference type="GO" id="GO:0006281">
    <property type="term" value="P:DNA repair"/>
    <property type="evidence" value="ECO:0007669"/>
    <property type="project" value="TreeGrafter"/>
</dbReference>
<dbReference type="NCBIfam" id="NF009804">
    <property type="entry name" value="PRK13288.1"/>
    <property type="match status" value="1"/>
</dbReference>
<comment type="function">
    <text evidence="3">Hydrolyzes pyrophosphate formed during P-Ser-HPr dephosphorylation by HPrK/P. Might play a role in controlling the intracellular pyrophosphate pool.</text>
</comment>
<dbReference type="InterPro" id="IPR023198">
    <property type="entry name" value="PGP-like_dom2"/>
</dbReference>
<evidence type="ECO:0000313" key="4">
    <source>
        <dbReference type="EMBL" id="RDW99503.1"/>
    </source>
</evidence>
<dbReference type="GO" id="GO:0004427">
    <property type="term" value="F:inorganic diphosphate phosphatase activity"/>
    <property type="evidence" value="ECO:0007669"/>
    <property type="project" value="UniProtKB-UniRule"/>
</dbReference>
<dbReference type="Proteomes" id="UP000257055">
    <property type="component" value="Unassembled WGS sequence"/>
</dbReference>
<dbReference type="EC" id="3.6.1.1" evidence="3"/>
<evidence type="ECO:0000256" key="1">
    <source>
        <dbReference type="ARBA" id="ARBA00022801"/>
    </source>
</evidence>
<dbReference type="Pfam" id="PF13419">
    <property type="entry name" value="HAD_2"/>
    <property type="match status" value="1"/>
</dbReference>
<reference evidence="5" key="1">
    <citation type="submission" date="2015-04" db="EMBL/GenBank/DDBJ databases">
        <authorList>
            <person name="Schardt J."/>
            <person name="Mueller-Herbst S."/>
            <person name="Scherer S."/>
            <person name="Huptas C."/>
        </authorList>
    </citation>
    <scope>NUCLEOTIDE SEQUENCE [LARGE SCALE GENOMIC DNA]</scope>
    <source>
        <strain evidence="5">Kiel-L1</strain>
    </source>
</reference>
<organism evidence="4 5">
    <name type="scientific">Listeria kieliensis</name>
    <dbReference type="NCBI Taxonomy" id="1621700"/>
    <lineage>
        <taxon>Bacteria</taxon>
        <taxon>Bacillati</taxon>
        <taxon>Bacillota</taxon>
        <taxon>Bacilli</taxon>
        <taxon>Bacillales</taxon>
        <taxon>Listeriaceae</taxon>
        <taxon>Listeria</taxon>
    </lineage>
</organism>
<dbReference type="GO" id="GO:0000287">
    <property type="term" value="F:magnesium ion binding"/>
    <property type="evidence" value="ECO:0007669"/>
    <property type="project" value="UniProtKB-UniRule"/>
</dbReference>
<dbReference type="AlphaFoldDB" id="A0A3D8TLI0"/>
<dbReference type="GO" id="GO:0008967">
    <property type="term" value="F:phosphoglycolate phosphatase activity"/>
    <property type="evidence" value="ECO:0007669"/>
    <property type="project" value="TreeGrafter"/>
</dbReference>
<keyword evidence="2 3" id="KW-0460">Magnesium</keyword>
<dbReference type="Gene3D" id="1.10.150.240">
    <property type="entry name" value="Putative phosphatase, domain 2"/>
    <property type="match status" value="1"/>
</dbReference>
<comment type="caution">
    <text evidence="4">The sequence shown here is derived from an EMBL/GenBank/DDBJ whole genome shotgun (WGS) entry which is preliminary data.</text>
</comment>
<dbReference type="InterPro" id="IPR041492">
    <property type="entry name" value="HAD_2"/>
</dbReference>
<dbReference type="SFLD" id="SFLDS00003">
    <property type="entry name" value="Haloacid_Dehalogenase"/>
    <property type="match status" value="1"/>
</dbReference>
<dbReference type="InterPro" id="IPR023733">
    <property type="entry name" value="Pyrophosphatase_Ppax"/>
</dbReference>
<dbReference type="CDD" id="cd02616">
    <property type="entry name" value="HAD_PPase"/>
    <property type="match status" value="1"/>
</dbReference>
<dbReference type="EMBL" id="LARY01000003">
    <property type="protein sequence ID" value="RDW99503.1"/>
    <property type="molecule type" value="Genomic_DNA"/>
</dbReference>
<dbReference type="RefSeq" id="WP_115753890.1">
    <property type="nucleotide sequence ID" value="NZ_LARY01000003.1"/>
</dbReference>
<accession>A0A3D8TLI0</accession>
<dbReference type="FunFam" id="3.40.50.1000:FF:000022">
    <property type="entry name" value="Phosphoglycolate phosphatase"/>
    <property type="match status" value="1"/>
</dbReference>
<comment type="similarity">
    <text evidence="3">Belongs to the HAD-like hydrolase superfamily. PpaX family.</text>
</comment>
<dbReference type="SFLD" id="SFLDG01135">
    <property type="entry name" value="C1.5.6:_HAD__Beta-PGM__Phospha"/>
    <property type="match status" value="1"/>
</dbReference>
<keyword evidence="5" id="KW-1185">Reference proteome</keyword>
<dbReference type="GO" id="GO:0005829">
    <property type="term" value="C:cytosol"/>
    <property type="evidence" value="ECO:0007669"/>
    <property type="project" value="TreeGrafter"/>
</dbReference>
<dbReference type="PANTHER" id="PTHR43434:SF26">
    <property type="entry name" value="PYROPHOSPHATASE PPAX"/>
    <property type="match status" value="1"/>
</dbReference>
<keyword evidence="1 3" id="KW-0378">Hydrolase</keyword>
<dbReference type="InterPro" id="IPR036412">
    <property type="entry name" value="HAD-like_sf"/>
</dbReference>
<dbReference type="InterPro" id="IPR006439">
    <property type="entry name" value="HAD-SF_hydro_IA"/>
</dbReference>
<comment type="cofactor">
    <cofactor evidence="3">
        <name>Mg(2+)</name>
        <dbReference type="ChEBI" id="CHEBI:18420"/>
    </cofactor>
</comment>
<proteinExistence type="inferred from homology"/>
<dbReference type="PANTHER" id="PTHR43434">
    <property type="entry name" value="PHOSPHOGLYCOLATE PHOSPHATASE"/>
    <property type="match status" value="1"/>
</dbReference>
<gene>
    <name evidence="3" type="primary">ppaX</name>
    <name evidence="4" type="ORF">UR08_11790</name>
</gene>
<evidence type="ECO:0000256" key="2">
    <source>
        <dbReference type="ARBA" id="ARBA00022842"/>
    </source>
</evidence>
<sequence length="218" mass="24602">MTSEITTLLFDLDGTLINTNELIIASFQATLKEFLPEKEFSREEILPFIGPPISETFGNLLPERAEEMIDFYRAYTNAHHDELILEYDGVYEAIRALYEEDYKLAIVSTKIYDTVMRGLKVMGLDKFFQVVIGFDQVQAAKPDPEGINMALTLLNASKEEAIMVGDNYHDILAGKNAGVKAAGVAWSIKGEDTLLAYEPDYMLHKMGDLLKIVHREEE</sequence>
<dbReference type="SFLD" id="SFLDG01129">
    <property type="entry name" value="C1.5:_HAD__Beta-PGM__Phosphata"/>
    <property type="match status" value="1"/>
</dbReference>
<evidence type="ECO:0000256" key="3">
    <source>
        <dbReference type="HAMAP-Rule" id="MF_01250"/>
    </source>
</evidence>
<dbReference type="InterPro" id="IPR023214">
    <property type="entry name" value="HAD_sf"/>
</dbReference>
<comment type="catalytic activity">
    <reaction evidence="3">
        <text>diphosphate + H2O = 2 phosphate + H(+)</text>
        <dbReference type="Rhea" id="RHEA:24576"/>
        <dbReference type="ChEBI" id="CHEBI:15377"/>
        <dbReference type="ChEBI" id="CHEBI:15378"/>
        <dbReference type="ChEBI" id="CHEBI:33019"/>
        <dbReference type="ChEBI" id="CHEBI:43474"/>
        <dbReference type="EC" id="3.6.1.1"/>
    </reaction>
</comment>